<accession>A0A1L6JDA8</accession>
<feature type="chain" id="PRO_5041797927" evidence="2">
    <location>
        <begin position="22"/>
        <end position="446"/>
    </location>
</feature>
<dbReference type="STRING" id="93064.BRX40_17205"/>
<dbReference type="Gene3D" id="2.20.200.10">
    <property type="entry name" value="Outer membrane efflux proteins (OEP)"/>
    <property type="match status" value="1"/>
</dbReference>
<evidence type="ECO:0000313" key="6">
    <source>
        <dbReference type="Proteomes" id="UP000286681"/>
    </source>
</evidence>
<dbReference type="Proteomes" id="UP000286681">
    <property type="component" value="Unassembled WGS sequence"/>
</dbReference>
<dbReference type="PANTHER" id="PTHR30203">
    <property type="entry name" value="OUTER MEMBRANE CATION EFFLUX PROTEIN"/>
    <property type="match status" value="1"/>
</dbReference>
<dbReference type="Pfam" id="PF02321">
    <property type="entry name" value="OEP"/>
    <property type="match status" value="2"/>
</dbReference>
<dbReference type="AlphaFoldDB" id="A0A1L6JDA8"/>
<reference evidence="4 6" key="3">
    <citation type="submission" date="2018-07" db="EMBL/GenBank/DDBJ databases">
        <title>Genomic and Epidemiologic Investigation of an Indolent Hospital Outbreak.</title>
        <authorList>
            <person name="Johnson R.C."/>
            <person name="Deming C."/>
            <person name="Conlan S."/>
            <person name="Zellmer C.J."/>
            <person name="Michelin A.V."/>
            <person name="Lee-Lin S."/>
            <person name="Thomas P.J."/>
            <person name="Park M."/>
            <person name="Weingarten R.A."/>
            <person name="Less J."/>
            <person name="Dekker J.P."/>
            <person name="Frank K.M."/>
            <person name="Musser K.A."/>
            <person name="Mcquiston J.R."/>
            <person name="Henderson D.K."/>
            <person name="Lau A.F."/>
            <person name="Palmore T.N."/>
            <person name="Segre J.A."/>
        </authorList>
    </citation>
    <scope>NUCLEOTIDE SEQUENCE [LARGE SCALE GENOMIC DNA]</scope>
    <source>
        <strain evidence="4 6">SK-NIH.Env10_0317</strain>
    </source>
</reference>
<name>A0A1L6JDA8_9SPHN</name>
<dbReference type="RefSeq" id="WP_075152433.1">
    <property type="nucleotide sequence ID" value="NZ_CP018820.1"/>
</dbReference>
<dbReference type="KEGG" id="skr:BRX40_17205"/>
<organism evidence="3 5">
    <name type="scientific">Sphingomonas koreensis</name>
    <dbReference type="NCBI Taxonomy" id="93064"/>
    <lineage>
        <taxon>Bacteria</taxon>
        <taxon>Pseudomonadati</taxon>
        <taxon>Pseudomonadota</taxon>
        <taxon>Alphaproteobacteria</taxon>
        <taxon>Sphingomonadales</taxon>
        <taxon>Sphingomonadaceae</taxon>
        <taxon>Sphingomonas</taxon>
    </lineage>
</organism>
<evidence type="ECO:0000313" key="5">
    <source>
        <dbReference type="Proteomes" id="UP000185161"/>
    </source>
</evidence>
<reference evidence="3" key="1">
    <citation type="submission" date="2016-12" db="EMBL/GenBank/DDBJ databases">
        <title>Whole genome sequencing of Sphingomonas koreensis.</title>
        <authorList>
            <person name="Conlan S."/>
            <person name="Thomas P.J."/>
            <person name="Mullikin J."/>
            <person name="Palmore T.N."/>
            <person name="Frank K.M."/>
            <person name="Segre J.A."/>
        </authorList>
    </citation>
    <scope>NUCLEOTIDE SEQUENCE</scope>
    <source>
        <strain evidence="3">ABOJV</strain>
    </source>
</reference>
<dbReference type="EMBL" id="QQWO01000017">
    <property type="protein sequence ID" value="RSV00346.1"/>
    <property type="molecule type" value="Genomic_DNA"/>
</dbReference>
<dbReference type="Proteomes" id="UP000185161">
    <property type="component" value="Chromosome"/>
</dbReference>
<proteinExistence type="inferred from homology"/>
<dbReference type="GeneID" id="44134296"/>
<dbReference type="EMBL" id="CP018820">
    <property type="protein sequence ID" value="APR53916.1"/>
    <property type="molecule type" value="Genomic_DNA"/>
</dbReference>
<dbReference type="InterPro" id="IPR010131">
    <property type="entry name" value="MdtP/NodT-like"/>
</dbReference>
<evidence type="ECO:0000256" key="1">
    <source>
        <dbReference type="ARBA" id="ARBA00007613"/>
    </source>
</evidence>
<dbReference type="GO" id="GO:0015562">
    <property type="term" value="F:efflux transmembrane transporter activity"/>
    <property type="evidence" value="ECO:0007669"/>
    <property type="project" value="InterPro"/>
</dbReference>
<keyword evidence="5" id="KW-1185">Reference proteome</keyword>
<evidence type="ECO:0000313" key="4">
    <source>
        <dbReference type="EMBL" id="RSV00346.1"/>
    </source>
</evidence>
<dbReference type="Gene3D" id="1.20.1600.10">
    <property type="entry name" value="Outer membrane efflux proteins (OEP)"/>
    <property type="match status" value="1"/>
</dbReference>
<evidence type="ECO:0000256" key="2">
    <source>
        <dbReference type="SAM" id="SignalP"/>
    </source>
</evidence>
<sequence>MSRAATLLLLTGAALALPACASFPDAAGAGRIVRAADLKPATPRIWHYDLGDPAFAALLDRADLGSLDVKAALARAAARDAAVSVQRGANQPGVEASAGWQTTLTGAERHSRGVDLGVSASWTPDLWGSVRAAVDSARAEARAASHDVEAARALLAADLARSWLALVATDDKLARIARREAMEREGHALAGRRIAAGYATRDELLARETALARLADEKLTAASDRETIRLRLVALAGLGPTARFDAPQGLDALQLYRPATLTLEQLDTRPDIKATEARLAAADSQRLAEIRNARPRIALSIGGQGGNQTLSSFLSNPGFSLVPGVRLEGAIFDGGKSRARADRAAAEAAEAEALYLKTVIGAQRSLATALAAFMAAQDRQAPAGAAVGHARERLKLVGDRFARGTASRIDQIEAERALVEAEEAGAEARRAWLAAGIEVHAALAGA</sequence>
<protein>
    <submittedName>
        <fullName evidence="4">TolC family protein</fullName>
    </submittedName>
</protein>
<dbReference type="InterPro" id="IPR003423">
    <property type="entry name" value="OMP_efflux"/>
</dbReference>
<dbReference type="SUPFAM" id="SSF56954">
    <property type="entry name" value="Outer membrane efflux proteins (OEP)"/>
    <property type="match status" value="1"/>
</dbReference>
<comment type="similarity">
    <text evidence="1">Belongs to the outer membrane factor (OMF) (TC 1.B.17) family.</text>
</comment>
<keyword evidence="2" id="KW-0732">Signal</keyword>
<reference evidence="5" key="2">
    <citation type="submission" date="2016-12" db="EMBL/GenBank/DDBJ databases">
        <title>Whole genome sequencing of Sphingomonas sp. ABOJV.</title>
        <authorList>
            <person name="Conlan S."/>
            <person name="Thomas P.J."/>
            <person name="Mullikin J."/>
            <person name="Palmore T.N."/>
            <person name="Frank K.M."/>
            <person name="Segre J.A."/>
        </authorList>
    </citation>
    <scope>NUCLEOTIDE SEQUENCE [LARGE SCALE GENOMIC DNA]</scope>
    <source>
        <strain evidence="5">ABOJV</strain>
    </source>
</reference>
<feature type="signal peptide" evidence="2">
    <location>
        <begin position="1"/>
        <end position="21"/>
    </location>
</feature>
<evidence type="ECO:0000313" key="3">
    <source>
        <dbReference type="EMBL" id="APR53916.1"/>
    </source>
</evidence>
<gene>
    <name evidence="3" type="ORF">BRX40_17205</name>
    <name evidence="4" type="ORF">CA257_17545</name>
</gene>